<dbReference type="Proteomes" id="UP000003560">
    <property type="component" value="Unassembled WGS sequence"/>
</dbReference>
<dbReference type="InterPro" id="IPR028978">
    <property type="entry name" value="Chorismate_lyase_/UTRA_dom_sf"/>
</dbReference>
<dbReference type="PANTHER" id="PTHR44846">
    <property type="entry name" value="MANNOSYL-D-GLYCERATE TRANSPORT/METABOLISM SYSTEM REPRESSOR MNGR-RELATED"/>
    <property type="match status" value="1"/>
</dbReference>
<dbReference type="PRINTS" id="PR00035">
    <property type="entry name" value="HTHGNTR"/>
</dbReference>
<dbReference type="InterPro" id="IPR011663">
    <property type="entry name" value="UTRA"/>
</dbReference>
<dbReference type="InterPro" id="IPR036390">
    <property type="entry name" value="WH_DNA-bd_sf"/>
</dbReference>
<keyword evidence="3" id="KW-0804">Transcription</keyword>
<dbReference type="EMBL" id="ABXJ01000148">
    <property type="protein sequence ID" value="EEA89350.1"/>
    <property type="molecule type" value="Genomic_DNA"/>
</dbReference>
<dbReference type="Gene3D" id="1.10.10.10">
    <property type="entry name" value="Winged helix-like DNA-binding domain superfamily/Winged helix DNA-binding domain"/>
    <property type="match status" value="1"/>
</dbReference>
<keyword evidence="6" id="KW-1185">Reference proteome</keyword>
<dbReference type="PANTHER" id="PTHR44846:SF1">
    <property type="entry name" value="MANNOSYL-D-GLYCERATE TRANSPORT_METABOLISM SYSTEM REPRESSOR MNGR-RELATED"/>
    <property type="match status" value="1"/>
</dbReference>
<dbReference type="GO" id="GO:0003677">
    <property type="term" value="F:DNA binding"/>
    <property type="evidence" value="ECO:0007669"/>
    <property type="project" value="UniProtKB-KW"/>
</dbReference>
<evidence type="ECO:0000256" key="1">
    <source>
        <dbReference type="ARBA" id="ARBA00023015"/>
    </source>
</evidence>
<sequence>MHFDYVTIDRSSPIPLHKQLEDSITRAIGSGALKVGDKLPTEDDLATEFGLSRPVVRQAYGSLVGAGLLVRERGRGSFVKAQNYGMFAHKILSFSQEMLLLGHSPATRVLSFCHAPLPEYAAGERCPAGGDWLYLERLRYTDGTPSVYLRTWVPADRFPAIEGYDFSTNSLYSTIKLLYDVRPAHADRSVWAVNADEHQSDLLSLPLGTALEVMHSFVEDQHNELMEISIEYFPGKSCRFNFSVDAE</sequence>
<dbReference type="SUPFAM" id="SSF46785">
    <property type="entry name" value="Winged helix' DNA-binding domain"/>
    <property type="match status" value="1"/>
</dbReference>
<evidence type="ECO:0000256" key="2">
    <source>
        <dbReference type="ARBA" id="ARBA00023125"/>
    </source>
</evidence>
<dbReference type="RefSeq" id="WP_006722089.1">
    <property type="nucleotide sequence ID" value="NZ_CP085935.1"/>
</dbReference>
<evidence type="ECO:0000256" key="3">
    <source>
        <dbReference type="ARBA" id="ARBA00023163"/>
    </source>
</evidence>
<dbReference type="AlphaFoldDB" id="B6GED0"/>
<proteinExistence type="predicted"/>
<dbReference type="HOGENOM" id="CLU_063236_3_1_11"/>
<dbReference type="GO" id="GO:0045892">
    <property type="term" value="P:negative regulation of DNA-templated transcription"/>
    <property type="evidence" value="ECO:0007669"/>
    <property type="project" value="TreeGrafter"/>
</dbReference>
<reference evidence="5 6" key="2">
    <citation type="submission" date="2008-10" db="EMBL/GenBank/DDBJ databases">
        <authorList>
            <person name="Fulton L."/>
            <person name="Clifton S."/>
            <person name="Fulton B."/>
            <person name="Xu J."/>
            <person name="Minx P."/>
            <person name="Pepin K.H."/>
            <person name="Johnson M."/>
            <person name="Thiruvilangam P."/>
            <person name="Bhonagiri V."/>
            <person name="Nash W.E."/>
            <person name="Mardis E.R."/>
            <person name="Wilson R.K."/>
        </authorList>
    </citation>
    <scope>NUCLEOTIDE SEQUENCE [LARGE SCALE GENOMIC DNA]</scope>
    <source>
        <strain evidence="5 6">DSM 13279</strain>
    </source>
</reference>
<evidence type="ECO:0000259" key="4">
    <source>
        <dbReference type="PROSITE" id="PS50949"/>
    </source>
</evidence>
<protein>
    <submittedName>
        <fullName evidence="5">UbiC transcription regulator-associated domain protein</fullName>
    </submittedName>
</protein>
<dbReference type="InterPro" id="IPR050679">
    <property type="entry name" value="Bact_HTH_transcr_reg"/>
</dbReference>
<evidence type="ECO:0000313" key="5">
    <source>
        <dbReference type="EMBL" id="EEA89350.1"/>
    </source>
</evidence>
<organism evidence="5 6">
    <name type="scientific">Collinsella stercoris DSM 13279</name>
    <dbReference type="NCBI Taxonomy" id="445975"/>
    <lineage>
        <taxon>Bacteria</taxon>
        <taxon>Bacillati</taxon>
        <taxon>Actinomycetota</taxon>
        <taxon>Coriobacteriia</taxon>
        <taxon>Coriobacteriales</taxon>
        <taxon>Coriobacteriaceae</taxon>
        <taxon>Collinsella</taxon>
    </lineage>
</organism>
<dbReference type="PROSITE" id="PS50949">
    <property type="entry name" value="HTH_GNTR"/>
    <property type="match status" value="1"/>
</dbReference>
<dbReference type="STRING" id="445975.COLSTE_02467"/>
<gene>
    <name evidence="5" type="ORF">COLSTE_02467</name>
</gene>
<dbReference type="InterPro" id="IPR000524">
    <property type="entry name" value="Tscrpt_reg_HTH_GntR"/>
</dbReference>
<dbReference type="eggNOG" id="COG2188">
    <property type="taxonomic scope" value="Bacteria"/>
</dbReference>
<dbReference type="Gene3D" id="3.40.1410.10">
    <property type="entry name" value="Chorismate lyase-like"/>
    <property type="match status" value="1"/>
</dbReference>
<accession>B6GED0</accession>
<keyword evidence="1" id="KW-0805">Transcription regulation</keyword>
<dbReference type="Pfam" id="PF00392">
    <property type="entry name" value="GntR"/>
    <property type="match status" value="1"/>
</dbReference>
<comment type="caution">
    <text evidence="5">The sequence shown here is derived from an EMBL/GenBank/DDBJ whole genome shotgun (WGS) entry which is preliminary data.</text>
</comment>
<dbReference type="OrthoDB" id="3174122at2"/>
<dbReference type="Pfam" id="PF07702">
    <property type="entry name" value="UTRA"/>
    <property type="match status" value="1"/>
</dbReference>
<dbReference type="GO" id="GO:0003700">
    <property type="term" value="F:DNA-binding transcription factor activity"/>
    <property type="evidence" value="ECO:0007669"/>
    <property type="project" value="InterPro"/>
</dbReference>
<dbReference type="InterPro" id="IPR036388">
    <property type="entry name" value="WH-like_DNA-bd_sf"/>
</dbReference>
<feature type="domain" description="HTH gntR-type" evidence="4">
    <location>
        <begin position="14"/>
        <end position="82"/>
    </location>
</feature>
<name>B6GED0_9ACTN</name>
<reference evidence="5 6" key="1">
    <citation type="submission" date="2008-10" db="EMBL/GenBank/DDBJ databases">
        <title>Draft genome sequence of Collinsella stercoris (DSM 13279).</title>
        <authorList>
            <person name="Sudarsanam P."/>
            <person name="Ley R."/>
            <person name="Guruge J."/>
            <person name="Turnbaugh P.J."/>
            <person name="Mahowald M."/>
            <person name="Liep D."/>
            <person name="Gordon J."/>
        </authorList>
    </citation>
    <scope>NUCLEOTIDE SEQUENCE [LARGE SCALE GENOMIC DNA]</scope>
    <source>
        <strain evidence="5 6">DSM 13279</strain>
    </source>
</reference>
<dbReference type="SMART" id="SM00866">
    <property type="entry name" value="UTRA"/>
    <property type="match status" value="1"/>
</dbReference>
<dbReference type="GeneID" id="98001673"/>
<dbReference type="CDD" id="cd07377">
    <property type="entry name" value="WHTH_GntR"/>
    <property type="match status" value="1"/>
</dbReference>
<dbReference type="SUPFAM" id="SSF64288">
    <property type="entry name" value="Chorismate lyase-like"/>
    <property type="match status" value="1"/>
</dbReference>
<evidence type="ECO:0000313" key="6">
    <source>
        <dbReference type="Proteomes" id="UP000003560"/>
    </source>
</evidence>
<dbReference type="SMART" id="SM00345">
    <property type="entry name" value="HTH_GNTR"/>
    <property type="match status" value="1"/>
</dbReference>
<keyword evidence="2" id="KW-0238">DNA-binding</keyword>